<evidence type="ECO:0000256" key="16">
    <source>
        <dbReference type="ARBA" id="ARBA00023316"/>
    </source>
</evidence>
<dbReference type="GO" id="GO:0030048">
    <property type="term" value="P:actin filament-based movement"/>
    <property type="evidence" value="ECO:0007669"/>
    <property type="project" value="UniProtKB-ARBA"/>
</dbReference>
<dbReference type="OrthoDB" id="6108017at2759"/>
<evidence type="ECO:0000256" key="1">
    <source>
        <dbReference type="ARBA" id="ARBA00004653"/>
    </source>
</evidence>
<feature type="region of interest" description="Actin-binding" evidence="22">
    <location>
        <begin position="1097"/>
        <end position="1119"/>
    </location>
</feature>
<dbReference type="EMBL" id="LWDX02020032">
    <property type="protein sequence ID" value="OEL32999.1"/>
    <property type="molecule type" value="Genomic_DNA"/>
</dbReference>
<dbReference type="InterPro" id="IPR036961">
    <property type="entry name" value="Kinesin_motor_dom_sf"/>
</dbReference>
<keyword evidence="7 22" id="KW-0067">ATP-binding</keyword>
<comment type="function">
    <text evidence="18">Probable mannan synthase which consists of a 4-beta-mannosyltransferase activity on mannan using GDP-mannose. The beta-1,4-mannan product is the backbone for galactomannan synthesis by galactomannan galactosyltransferase. Galactomannan is a noncellulosic polysaccharides of plant cell wall.</text>
</comment>
<dbReference type="FunFam" id="1.20.5.190:FF:000001">
    <property type="entry name" value="unconventional myosin-Va"/>
    <property type="match status" value="1"/>
</dbReference>
<feature type="region of interest" description="Disordered" evidence="24">
    <location>
        <begin position="1485"/>
        <end position="1532"/>
    </location>
</feature>
<feature type="compositionally biased region" description="Polar residues" evidence="24">
    <location>
        <begin position="1490"/>
        <end position="1520"/>
    </location>
</feature>
<dbReference type="PROSITE" id="PS50096">
    <property type="entry name" value="IQ"/>
    <property type="match status" value="5"/>
</dbReference>
<dbReference type="Pfam" id="PF13632">
    <property type="entry name" value="Glyco_trans_2_3"/>
    <property type="match status" value="1"/>
</dbReference>
<feature type="domain" description="Myosin motor" evidence="27">
    <location>
        <begin position="636"/>
        <end position="1137"/>
    </location>
</feature>
<dbReference type="GO" id="GO:0000146">
    <property type="term" value="F:microfilament motor activity"/>
    <property type="evidence" value="ECO:0007669"/>
    <property type="project" value="TreeGrafter"/>
</dbReference>
<evidence type="ECO:0000256" key="6">
    <source>
        <dbReference type="ARBA" id="ARBA00022741"/>
    </source>
</evidence>
<proteinExistence type="inferred from homology"/>
<dbReference type="GO" id="GO:0071555">
    <property type="term" value="P:cell wall organization"/>
    <property type="evidence" value="ECO:0007669"/>
    <property type="project" value="UniProtKB-KW"/>
</dbReference>
<feature type="binding site" evidence="22">
    <location>
        <begin position="730"/>
        <end position="737"/>
    </location>
    <ligand>
        <name>ATP</name>
        <dbReference type="ChEBI" id="CHEBI:30616"/>
    </ligand>
</feature>
<dbReference type="CDD" id="cd06437">
    <property type="entry name" value="CESA_CaSu_A2"/>
    <property type="match status" value="1"/>
</dbReference>
<keyword evidence="12 22" id="KW-0518">Myosin</keyword>
<dbReference type="SUPFAM" id="SSF52540">
    <property type="entry name" value="P-loop containing nucleoside triphosphate hydrolases"/>
    <property type="match status" value="2"/>
</dbReference>
<name>A0A1E5W6D4_9POAL</name>
<dbReference type="CDD" id="cd15475">
    <property type="entry name" value="MyosinXI_CBD"/>
    <property type="match status" value="1"/>
</dbReference>
<dbReference type="SMART" id="SM00015">
    <property type="entry name" value="IQ"/>
    <property type="match status" value="6"/>
</dbReference>
<keyword evidence="11 23" id="KW-0175">Coiled coil</keyword>
<keyword evidence="4 25" id="KW-0812">Transmembrane</keyword>
<keyword evidence="30" id="KW-1185">Reference proteome</keyword>
<feature type="domain" description="Dilute" evidence="26">
    <location>
        <begin position="1586"/>
        <end position="1899"/>
    </location>
</feature>
<evidence type="ECO:0000256" key="4">
    <source>
        <dbReference type="ARBA" id="ARBA00022692"/>
    </source>
</evidence>
<dbReference type="GO" id="GO:0005516">
    <property type="term" value="F:calmodulin binding"/>
    <property type="evidence" value="ECO:0007669"/>
    <property type="project" value="UniProtKB-KW"/>
</dbReference>
<organism evidence="29 30">
    <name type="scientific">Dichanthelium oligosanthes</name>
    <dbReference type="NCBI Taxonomy" id="888268"/>
    <lineage>
        <taxon>Eukaryota</taxon>
        <taxon>Viridiplantae</taxon>
        <taxon>Streptophyta</taxon>
        <taxon>Embryophyta</taxon>
        <taxon>Tracheophyta</taxon>
        <taxon>Spermatophyta</taxon>
        <taxon>Magnoliopsida</taxon>
        <taxon>Liliopsida</taxon>
        <taxon>Poales</taxon>
        <taxon>Poaceae</taxon>
        <taxon>PACMAD clade</taxon>
        <taxon>Panicoideae</taxon>
        <taxon>Panicodae</taxon>
        <taxon>Paniceae</taxon>
        <taxon>Dichantheliinae</taxon>
        <taxon>Dichanthelium</taxon>
    </lineage>
</organism>
<keyword evidence="8" id="KW-0112">Calmodulin-binding</keyword>
<dbReference type="PRINTS" id="PR00193">
    <property type="entry name" value="MYOSINHEAVY"/>
</dbReference>
<dbReference type="Pfam" id="PF02736">
    <property type="entry name" value="Myosin_N"/>
    <property type="match status" value="1"/>
</dbReference>
<evidence type="ECO:0000256" key="11">
    <source>
        <dbReference type="ARBA" id="ARBA00023054"/>
    </source>
</evidence>
<evidence type="ECO:0000259" key="28">
    <source>
        <dbReference type="PROSITE" id="PS51844"/>
    </source>
</evidence>
<feature type="compositionally biased region" description="Basic and acidic residues" evidence="24">
    <location>
        <begin position="1418"/>
        <end position="1443"/>
    </location>
</feature>
<evidence type="ECO:0000256" key="5">
    <source>
        <dbReference type="ARBA" id="ARBA00022737"/>
    </source>
</evidence>
<dbReference type="PROSITE" id="PS51456">
    <property type="entry name" value="MYOSIN_MOTOR"/>
    <property type="match status" value="1"/>
</dbReference>
<feature type="region of interest" description="Disordered" evidence="24">
    <location>
        <begin position="1412"/>
        <end position="1443"/>
    </location>
</feature>
<feature type="domain" description="Myosin N-terminal SH3-like" evidence="28">
    <location>
        <begin position="582"/>
        <end position="631"/>
    </location>
</feature>
<dbReference type="InterPro" id="IPR001173">
    <property type="entry name" value="Glyco_trans_2-like"/>
</dbReference>
<dbReference type="FunFam" id="1.20.58.530:FF:000002">
    <property type="entry name" value="Class V myosin"/>
    <property type="match status" value="1"/>
</dbReference>
<evidence type="ECO:0000256" key="22">
    <source>
        <dbReference type="PROSITE-ProRule" id="PRU00782"/>
    </source>
</evidence>
<dbReference type="PROSITE" id="PS51844">
    <property type="entry name" value="SH3_LIKE"/>
    <property type="match status" value="1"/>
</dbReference>
<keyword evidence="3" id="KW-0808">Transferase</keyword>
<dbReference type="GO" id="GO:0005524">
    <property type="term" value="F:ATP binding"/>
    <property type="evidence" value="ECO:0007669"/>
    <property type="project" value="UniProtKB-UniRule"/>
</dbReference>
<protein>
    <recommendedName>
        <fullName evidence="20">glucomannan 4-beta-mannosyltransferase</fullName>
        <ecNumber evidence="20">2.4.1.32</ecNumber>
    </recommendedName>
    <alternativeName>
        <fullName evidence="21">Glucomannan synthase</fullName>
    </alternativeName>
</protein>
<dbReference type="GO" id="GO:0051015">
    <property type="term" value="F:actin filament binding"/>
    <property type="evidence" value="ECO:0007669"/>
    <property type="project" value="TreeGrafter"/>
</dbReference>
<evidence type="ECO:0000256" key="19">
    <source>
        <dbReference type="ARBA" id="ARBA00060879"/>
    </source>
</evidence>
<dbReference type="PROSITE" id="PS51126">
    <property type="entry name" value="DILUTE"/>
    <property type="match status" value="1"/>
</dbReference>
<dbReference type="PANTHER" id="PTHR13140:SF792">
    <property type="entry name" value="MYOSIN-9"/>
    <property type="match status" value="1"/>
</dbReference>
<keyword evidence="14 22" id="KW-0505">Motor protein</keyword>
<keyword evidence="15 22" id="KW-0009">Actin-binding</keyword>
<dbReference type="GO" id="GO:0047259">
    <property type="term" value="F:glucomannan 4-beta-mannosyltransferase activity"/>
    <property type="evidence" value="ECO:0007669"/>
    <property type="project" value="UniProtKB-EC"/>
</dbReference>
<dbReference type="InterPro" id="IPR037975">
    <property type="entry name" value="MyosinXI_CBD"/>
</dbReference>
<dbReference type="Gene3D" id="3.90.550.10">
    <property type="entry name" value="Spore Coat Polysaccharide Biosynthesis Protein SpsA, Chain A"/>
    <property type="match status" value="1"/>
</dbReference>
<feature type="transmembrane region" description="Helical" evidence="25">
    <location>
        <begin position="88"/>
        <end position="112"/>
    </location>
</feature>
<dbReference type="InterPro" id="IPR027417">
    <property type="entry name" value="P-loop_NTPase"/>
</dbReference>
<dbReference type="InterPro" id="IPR029044">
    <property type="entry name" value="Nucleotide-diphossugar_trans"/>
</dbReference>
<feature type="transmembrane region" description="Helical" evidence="25">
    <location>
        <begin position="557"/>
        <end position="576"/>
    </location>
</feature>
<dbReference type="Pfam" id="PF00063">
    <property type="entry name" value="Myosin_head"/>
    <property type="match status" value="1"/>
</dbReference>
<evidence type="ECO:0000256" key="23">
    <source>
        <dbReference type="SAM" id="Coils"/>
    </source>
</evidence>
<keyword evidence="6 22" id="KW-0547">Nucleotide-binding</keyword>
<evidence type="ECO:0000256" key="10">
    <source>
        <dbReference type="ARBA" id="ARBA00023034"/>
    </source>
</evidence>
<comment type="similarity">
    <text evidence="22">Belongs to the TRAFAC class myosin-kinesin ATPase superfamily. Myosin family.</text>
</comment>
<evidence type="ECO:0000313" key="29">
    <source>
        <dbReference type="EMBL" id="OEL32999.1"/>
    </source>
</evidence>
<keyword evidence="16" id="KW-0961">Cell wall biogenesis/degradation</keyword>
<feature type="coiled-coil region" evidence="23">
    <location>
        <begin position="1311"/>
        <end position="1377"/>
    </location>
</feature>
<evidence type="ECO:0000256" key="25">
    <source>
        <dbReference type="SAM" id="Phobius"/>
    </source>
</evidence>
<evidence type="ECO:0000259" key="26">
    <source>
        <dbReference type="PROSITE" id="PS51126"/>
    </source>
</evidence>
<feature type="region of interest" description="Disordered" evidence="24">
    <location>
        <begin position="123"/>
        <end position="142"/>
    </location>
</feature>
<evidence type="ECO:0000259" key="27">
    <source>
        <dbReference type="PROSITE" id="PS51456"/>
    </source>
</evidence>
<dbReference type="Pfam" id="PF00612">
    <property type="entry name" value="IQ"/>
    <property type="match status" value="4"/>
</dbReference>
<evidence type="ECO:0000256" key="20">
    <source>
        <dbReference type="ARBA" id="ARBA00066505"/>
    </source>
</evidence>
<evidence type="ECO:0000256" key="8">
    <source>
        <dbReference type="ARBA" id="ARBA00022860"/>
    </source>
</evidence>
<dbReference type="FunFam" id="3.90.550.10:FF:000057">
    <property type="entry name" value="Glycosyltransferase-like protein, family 2"/>
    <property type="match status" value="1"/>
</dbReference>
<dbReference type="SMART" id="SM00242">
    <property type="entry name" value="MYSc"/>
    <property type="match status" value="1"/>
</dbReference>
<keyword evidence="2" id="KW-0328">Glycosyltransferase</keyword>
<dbReference type="SMART" id="SM01132">
    <property type="entry name" value="DIL"/>
    <property type="match status" value="1"/>
</dbReference>
<dbReference type="GO" id="GO:0016459">
    <property type="term" value="C:myosin complex"/>
    <property type="evidence" value="ECO:0007669"/>
    <property type="project" value="UniProtKB-KW"/>
</dbReference>
<dbReference type="Gene3D" id="1.20.120.720">
    <property type="entry name" value="Myosin VI head, motor domain, U50 subdomain"/>
    <property type="match status" value="1"/>
</dbReference>
<dbReference type="EC" id="2.4.1.32" evidence="20"/>
<evidence type="ECO:0000256" key="21">
    <source>
        <dbReference type="ARBA" id="ARBA00076024"/>
    </source>
</evidence>
<dbReference type="Pfam" id="PF01843">
    <property type="entry name" value="DIL"/>
    <property type="match status" value="1"/>
</dbReference>
<evidence type="ECO:0000256" key="17">
    <source>
        <dbReference type="ARBA" id="ARBA00051800"/>
    </source>
</evidence>
<dbReference type="PANTHER" id="PTHR13140">
    <property type="entry name" value="MYOSIN"/>
    <property type="match status" value="1"/>
</dbReference>
<reference evidence="29 30" key="1">
    <citation type="submission" date="2016-09" db="EMBL/GenBank/DDBJ databases">
        <title>The draft genome of Dichanthelium oligosanthes: A C3 panicoid grass species.</title>
        <authorList>
            <person name="Studer A.J."/>
            <person name="Schnable J.C."/>
            <person name="Brutnell T.P."/>
        </authorList>
    </citation>
    <scope>NUCLEOTIDE SEQUENCE [LARGE SCALE GENOMIC DNA]</scope>
    <source>
        <strain evidence="30">cv. Kellogg 1175</strain>
        <tissue evidence="29">Leaf</tissue>
    </source>
</reference>
<dbReference type="Proteomes" id="UP000095767">
    <property type="component" value="Unassembled WGS sequence"/>
</dbReference>
<accession>A0A1E5W6D4</accession>
<evidence type="ECO:0000256" key="13">
    <source>
        <dbReference type="ARBA" id="ARBA00023136"/>
    </source>
</evidence>
<feature type="compositionally biased region" description="Basic and acidic residues" evidence="24">
    <location>
        <begin position="1521"/>
        <end position="1532"/>
    </location>
</feature>
<dbReference type="InterPro" id="IPR002710">
    <property type="entry name" value="Dilute_dom"/>
</dbReference>
<dbReference type="Gene3D" id="1.20.58.530">
    <property type="match status" value="1"/>
</dbReference>
<dbReference type="InterPro" id="IPR004009">
    <property type="entry name" value="SH3_Myosin"/>
</dbReference>
<dbReference type="GO" id="GO:0000139">
    <property type="term" value="C:Golgi membrane"/>
    <property type="evidence" value="ECO:0007669"/>
    <property type="project" value="UniProtKB-SubCell"/>
</dbReference>
<comment type="subcellular location">
    <subcellularLocation>
        <location evidence="1">Golgi apparatus membrane</location>
        <topology evidence="1">Multi-pass membrane protein</topology>
    </subcellularLocation>
</comment>
<keyword evidence="5" id="KW-0677">Repeat</keyword>
<evidence type="ECO:0000256" key="9">
    <source>
        <dbReference type="ARBA" id="ARBA00022989"/>
    </source>
</evidence>
<evidence type="ECO:0000256" key="15">
    <source>
        <dbReference type="ARBA" id="ARBA00023203"/>
    </source>
</evidence>
<evidence type="ECO:0000256" key="24">
    <source>
        <dbReference type="SAM" id="MobiDB-lite"/>
    </source>
</evidence>
<dbReference type="STRING" id="888268.A0A1E5W6D4"/>
<dbReference type="InterPro" id="IPR001609">
    <property type="entry name" value="Myosin_head_motor_dom-like"/>
</dbReference>
<evidence type="ECO:0000256" key="3">
    <source>
        <dbReference type="ARBA" id="ARBA00022679"/>
    </source>
</evidence>
<keyword evidence="10" id="KW-0333">Golgi apparatus</keyword>
<evidence type="ECO:0000256" key="18">
    <source>
        <dbReference type="ARBA" id="ARBA00056537"/>
    </source>
</evidence>
<dbReference type="Gene3D" id="3.40.850.10">
    <property type="entry name" value="Kinesin motor domain"/>
    <property type="match status" value="2"/>
</dbReference>
<comment type="catalytic activity">
    <reaction evidence="17">
        <text>GDP-mannose + (glucomannan)n = GDP + (glucomannan)n+1.</text>
        <dbReference type="EC" id="2.4.1.32"/>
    </reaction>
</comment>
<feature type="transmembrane region" description="Helical" evidence="25">
    <location>
        <begin position="443"/>
        <end position="463"/>
    </location>
</feature>
<evidence type="ECO:0000256" key="12">
    <source>
        <dbReference type="ARBA" id="ARBA00023123"/>
    </source>
</evidence>
<keyword evidence="13 25" id="KW-0472">Membrane</keyword>
<dbReference type="Gene3D" id="1.20.5.190">
    <property type="match status" value="3"/>
</dbReference>
<dbReference type="InterPro" id="IPR000048">
    <property type="entry name" value="IQ_motif_EF-hand-BS"/>
</dbReference>
<evidence type="ECO:0000256" key="2">
    <source>
        <dbReference type="ARBA" id="ARBA00022676"/>
    </source>
</evidence>
<evidence type="ECO:0000256" key="7">
    <source>
        <dbReference type="ARBA" id="ARBA00022840"/>
    </source>
</evidence>
<comment type="caution">
    <text evidence="29">The sequence shown here is derived from an EMBL/GenBank/DDBJ whole genome shotgun (WGS) entry which is preliminary data.</text>
</comment>
<dbReference type="GO" id="GO:0007015">
    <property type="term" value="P:actin filament organization"/>
    <property type="evidence" value="ECO:0007669"/>
    <property type="project" value="InterPro"/>
</dbReference>
<sequence length="1956" mass="220688">MAGASLAAVAAGWLDLGGSTTTSLLVRRRWWWLSSSGGGRVAAERSPLLGWWPAAASGSSPGVAEALRAAWDAARAAAVAPALAAASWAFLALSAMLLVDTVFLAAASIILAPRSRRRYRADPIVAGRGPEEDDEDEEAGGRAGGGYPMVLVQIPMYNEREVYKLSIGAACGLAWPSDSVIVQVLDDSTDPTVKDLVELECKLWANKGKNIKYEVRDNRRGYKAGALKQGMLYDYVQQCDFVAVFDADFQPEPDFLVRTVPYLVHNPRIALVQARWEFVNPNEFLMTRIQKMTLDYHFKVEQEAGSSTFAFFGFNGMTGKSLSQNSIIHNFVGLTHLTSGTAGVWRISSIKEAGGWEDRTTVEDMDLAVRAGLQGWKFIYVGDVKVKSELPSNLKAYRRQQHRWTCGAANLFRKMGAEIVLTKEVSFWRKLYLIYSFFFIRKLVAHVVPFMLYCVVIPLSVLIPEVTVPIWGVVYVPTTITLLYAIRSPSSLHFIPFWILFENVMSFHRTKATFIGLLELGSVNEWVVTEKLGNSNCTKPVPQILEKPTCRFWDRCTISEIVVAIFLFFCATYNLGTKVNIIVGSHVWAEDPGICWVDGEVVKIKGEEAEIQGTNGKTIVANLSKIYPKDMEAAAGGVDDMTKLSYLHEPGVLQNLAIRYELNEIYTYTGNILIAVNPFQRLPHLYDPHMMQQYKGAPFGELSPHVFAVADVAYRAMINENKSNAILVSGESGAGKTETTKMLMRYLAYLGGRAATEGRTVEQQVLESNPVLEAFGNAKTVRNNNSRRAMDIVGISTQEQDAIFRVVAAILHIGNIEFSKGKEVDSSVLKDEKSKFHLETTAELLMCNPGALEDALCKRVMVTPEEVIKRSLDPYNATVSRDGLAKTIYSRLFDWLVDKINSSIGQDASSKCLIGVLDIYGFESFKSNSFEQFCINYTNEKLQQHFNQHVFKMEQEEYTKEQIDWSYIEFVDNQDVLDLIEKKPGGVIALLDEACMFPKSTHETFSQKLYQTFQKHKRFVKPKLSRTDFTICHYAGEVLYQSDQFLDKNKDYVVAEHQELLSASKCSFISGLFPPLPEETSKSSKFSSIGARFKQQLQALMDTLNSTEPHYIRCVKPNNVLKPAIFENVNVMQQLRCGIGKTKVFLRAGQMAELDARRTEVLSAAAKTIQGKMRTHIMRKKFLSLRKASVCLQAIWRGRLACKLYDNMRREAAALKVQKNQRRHQARRSYKLQYASVLVVQTALRAMAARNEFRFKKQSKAAVTIQARYRCHRAHLYHSKLKCAAIVAQCRWRGRIARKELKKLKMEARETGALKEAKDKLEKKVEELTWRVQLEKRMRTDLEEAKAQELSKVQSSMEALQAKLEEANTMLVKEREAAKIVVEAPPVVQETQVVVQDTEKIDSLTTEVQELKTSLQSEKQRADDLEKKRSEEEQANEEKQKKLEETEIKMRQFQDYLRRLEEKLANVESENKVLRQQAVSMAPSKILSGRSKSNLQRSSENVQVSSNDSKITLESNNTSSPKKEYDIDDKPQKSLNEKQQENQDLLIRCIAQHLSYAGNRPVAACIIYKCLLHWRSFEVERTSVFDRIIQTIGHAIETQENNEVLAYWLSNASTLLLLLQRTLKASGSTGMAPQRRRSSSATLFGRMTQSFRGTPQGVNISLINGSMVTGVETLRQVEAKYPALLFKQQLTAYVEKIYGMIRDNLKKEISPLLGLCIQAPRTSRASLMKGSSRSNTNTAAQQALIAHWQGIVKSLGNFLNILKVNNVPPFLVRKVFTQIFSFINVQLFNSLLLRRECCSFSNGEYVKAGLAELEHWCYRATDEYAGSAWDELKHIRQAIGFLVIHQKPKKTLDEISHDLCPVLSIQQLYRISTMYWDDKYGTHSVSPEVISNMRVLMTEDSNNPVSNSFLLDDDSSIPFSVDDISKSMEQIDISDIEPPPLIRENSGFVFLLPPPE</sequence>
<comment type="similarity">
    <text evidence="19">Belongs to the glycosyltransferase 2 family. Plant cellulose synthase-like A subfamily.</text>
</comment>
<dbReference type="SUPFAM" id="SSF53448">
    <property type="entry name" value="Nucleotide-diphospho-sugar transferases"/>
    <property type="match status" value="1"/>
</dbReference>
<evidence type="ECO:0000256" key="14">
    <source>
        <dbReference type="ARBA" id="ARBA00023175"/>
    </source>
</evidence>
<keyword evidence="9 25" id="KW-1133">Transmembrane helix</keyword>
<gene>
    <name evidence="29" type="ORF">BAE44_0005982</name>
</gene>
<evidence type="ECO:0000313" key="30">
    <source>
        <dbReference type="Proteomes" id="UP000095767"/>
    </source>
</evidence>